<dbReference type="GO" id="GO:0000272">
    <property type="term" value="P:polysaccharide catabolic process"/>
    <property type="evidence" value="ECO:0007669"/>
    <property type="project" value="UniProtKB-KW"/>
</dbReference>
<dbReference type="AlphaFoldDB" id="R8BKJ4"/>
<evidence type="ECO:0000256" key="5">
    <source>
        <dbReference type="ARBA" id="ARBA00023277"/>
    </source>
</evidence>
<evidence type="ECO:0000256" key="1">
    <source>
        <dbReference type="ARBA" id="ARBA00000382"/>
    </source>
</evidence>
<dbReference type="FunFam" id="2.70.98.30:FF:000006">
    <property type="entry name" value="Endo-1,3-beta-glucanase Engl1"/>
    <property type="match status" value="1"/>
</dbReference>
<evidence type="ECO:0000256" key="4">
    <source>
        <dbReference type="ARBA" id="ARBA00022801"/>
    </source>
</evidence>
<name>R8BKJ4_PHAM7</name>
<dbReference type="OrthoDB" id="4473401at2759"/>
<accession>R8BKJ4</accession>
<protein>
    <recommendedName>
        <fullName evidence="3">glucan endo-1,3-beta-D-glucosidase</fullName>
        <ecNumber evidence="3">3.2.1.39</ecNumber>
    </recommendedName>
</protein>
<evidence type="ECO:0000256" key="6">
    <source>
        <dbReference type="ARBA" id="ARBA00023295"/>
    </source>
</evidence>
<dbReference type="GO" id="GO:0042973">
    <property type="term" value="F:glucan endo-1,3-beta-D-glucosidase activity"/>
    <property type="evidence" value="ECO:0007669"/>
    <property type="project" value="UniProtKB-EC"/>
</dbReference>
<dbReference type="RefSeq" id="XP_007915445.1">
    <property type="nucleotide sequence ID" value="XM_007917254.1"/>
</dbReference>
<evidence type="ECO:0000256" key="7">
    <source>
        <dbReference type="ARBA" id="ARBA00023316"/>
    </source>
</evidence>
<keyword evidence="8" id="KW-0624">Polysaccharide degradation</keyword>
<dbReference type="Gene3D" id="2.70.98.30">
    <property type="entry name" value="Golgi alpha-mannosidase II, domain 4"/>
    <property type="match status" value="1"/>
</dbReference>
<dbReference type="EMBL" id="KB933129">
    <property type="protein sequence ID" value="EON99804.1"/>
    <property type="molecule type" value="Genomic_DNA"/>
</dbReference>
<evidence type="ECO:0000313" key="13">
    <source>
        <dbReference type="EMBL" id="EON99804.1"/>
    </source>
</evidence>
<evidence type="ECO:0000259" key="12">
    <source>
        <dbReference type="Pfam" id="PF17652"/>
    </source>
</evidence>
<dbReference type="Pfam" id="PF17652">
    <property type="entry name" value="Glyco_hydro81C"/>
    <property type="match status" value="1"/>
</dbReference>
<comment type="similarity">
    <text evidence="2">Belongs to the glycosyl hydrolase 81 family.</text>
</comment>
<reference evidence="14" key="1">
    <citation type="journal article" date="2013" name="Genome Announc.">
        <title>Draft genome sequence of the ascomycete Phaeoacremonium aleophilum strain UCR-PA7, a causal agent of the esca disease complex in grapevines.</title>
        <authorList>
            <person name="Blanco-Ulate B."/>
            <person name="Rolshausen P."/>
            <person name="Cantu D."/>
        </authorList>
    </citation>
    <scope>NUCLEOTIDE SEQUENCE [LARGE SCALE GENOMIC DNA]</scope>
    <source>
        <strain evidence="14">UCR-PA7</strain>
    </source>
</reference>
<dbReference type="PANTHER" id="PTHR31983:SF0">
    <property type="entry name" value="GLUCAN ENDO-1,3-BETA-D-GLUCOSIDASE 2"/>
    <property type="match status" value="1"/>
</dbReference>
<evidence type="ECO:0000259" key="11">
    <source>
        <dbReference type="Pfam" id="PF03639"/>
    </source>
</evidence>
<dbReference type="Pfam" id="PF03639">
    <property type="entry name" value="Glyco_hydro_81"/>
    <property type="match status" value="1"/>
</dbReference>
<keyword evidence="14" id="KW-1185">Reference proteome</keyword>
<keyword evidence="7" id="KW-0961">Cell wall biogenesis/degradation</keyword>
<evidence type="ECO:0000256" key="10">
    <source>
        <dbReference type="SAM" id="SignalP"/>
    </source>
</evidence>
<organism evidence="13 14">
    <name type="scientific">Phaeoacremonium minimum (strain UCR-PA7)</name>
    <name type="common">Esca disease fungus</name>
    <name type="synonym">Togninia minima</name>
    <dbReference type="NCBI Taxonomy" id="1286976"/>
    <lineage>
        <taxon>Eukaryota</taxon>
        <taxon>Fungi</taxon>
        <taxon>Dikarya</taxon>
        <taxon>Ascomycota</taxon>
        <taxon>Pezizomycotina</taxon>
        <taxon>Sordariomycetes</taxon>
        <taxon>Sordariomycetidae</taxon>
        <taxon>Togniniales</taxon>
        <taxon>Togniniaceae</taxon>
        <taxon>Phaeoacremonium</taxon>
    </lineage>
</organism>
<keyword evidence="10" id="KW-0732">Signal</keyword>
<feature type="compositionally biased region" description="Low complexity" evidence="9">
    <location>
        <begin position="132"/>
        <end position="143"/>
    </location>
</feature>
<dbReference type="InterPro" id="IPR040720">
    <property type="entry name" value="GH81_C"/>
</dbReference>
<dbReference type="PANTHER" id="PTHR31983">
    <property type="entry name" value="ENDO-1,3(4)-BETA-GLUCANASE 1"/>
    <property type="match status" value="1"/>
</dbReference>
<dbReference type="Proteomes" id="UP000014074">
    <property type="component" value="Unassembled WGS sequence"/>
</dbReference>
<feature type="chain" id="PRO_5004452094" description="glucan endo-1,3-beta-D-glucosidase" evidence="10">
    <location>
        <begin position="19"/>
        <end position="874"/>
    </location>
</feature>
<dbReference type="HOGENOM" id="CLU_005482_2_0_1"/>
<dbReference type="Gene3D" id="1.10.287.1170">
    <property type="entry name" value="glycoside hydrolase family 81 endo-[beta] glucanase"/>
    <property type="match status" value="1"/>
</dbReference>
<evidence type="ECO:0000313" key="14">
    <source>
        <dbReference type="Proteomes" id="UP000014074"/>
    </source>
</evidence>
<sequence>MTVWYLLLTALQVTTCQGYPQHRHDHRQVPRAASESSDLKGRILVNSFRGVVTGVSQTATSQPTGTGYGTGYATQAPLTATVQVITSVVPSGTAQILPSLTDKTPDTSGVYLTSLETEGHPTSAPVLTGNFTSPTTTLQPTTSAIPSVPRPKMNAANTPSANIFGSPISDGAPPSVIKQRSDHPVARLGIKATAPLETNKFYANFFLGTQTAPTYVHPFALNWPKGTGVAASWGMAISHVEASQRAYGSVGSNGAVAYYLNPINIQSFCISAVELGSSTTLTTDSMSQFSAMISLRATSSSTPAVQFPLVQGMGFVTAIYKGATPRFETGVFFRTVTKITAQPRTGVTKYKFLLEDGHTWYLYAYATSGTALNLQVINNGLAKATAAFYGIIQVTKDPGNGEATFDKTCGAYPTDVTLTGTALGARGTYTFKYSKAGLSGAPLFIYALPHHVESFDTTTKAAVTVVKMQTTTKGIATGVLADSWTMVEPRLPISMSFYPWSPNKGSLVTIPSDMRAKVLAIAKSEISQDMSAQSNLNSMYYSGKALAKFAMILEVVYGMLGEKALATAGLIQLKKAFARFSSNTQIYPLVYESAWGGVVSSATYTTGDSGQDFGNAYYNDHHFHYGYFVLTAAVIGHLDPSWLSANKAYVNTLVRDYANPSAQDKYFPVSRSFDWYHGHSWAHGLFETYDGKDQESSSEDTMAAYAIKMWGMVSGDANMAARGNLMLSVLARSLQKYYLYTSDNTVEPSNFIANKVAGILFENKIDHTTYFGTNTEYIQGIHMLPLLPSTRYIRTDNLVNQEWATYFSSGRADSVAGGWRGILYGNYATVQPKAAYNFFASSSFSASWLDGGASQTWYLAYAAGEVSLLLYMDP</sequence>
<feature type="signal peptide" evidence="10">
    <location>
        <begin position="1"/>
        <end position="18"/>
    </location>
</feature>
<comment type="catalytic activity">
    <reaction evidence="1">
        <text>Hydrolysis of (1-&gt;3)-beta-D-glucosidic linkages in (1-&gt;3)-beta-D-glucans.</text>
        <dbReference type="EC" id="3.2.1.39"/>
    </reaction>
</comment>
<dbReference type="GeneID" id="19325181"/>
<proteinExistence type="inferred from homology"/>
<dbReference type="InterPro" id="IPR005200">
    <property type="entry name" value="Endo-beta-glucanase"/>
</dbReference>
<feature type="domain" description="Glycosyl hydrolase family 81 C-terminal" evidence="12">
    <location>
        <begin position="512"/>
        <end position="859"/>
    </location>
</feature>
<feature type="region of interest" description="Disordered" evidence="9">
    <location>
        <begin position="119"/>
        <end position="150"/>
    </location>
</feature>
<dbReference type="PROSITE" id="PS52008">
    <property type="entry name" value="GH81"/>
    <property type="match status" value="1"/>
</dbReference>
<keyword evidence="6" id="KW-0326">Glycosidase</keyword>
<feature type="domain" description="Glycosyl hydrolase family 81 N-terminal" evidence="11">
    <location>
        <begin position="183"/>
        <end position="502"/>
    </location>
</feature>
<dbReference type="GO" id="GO:0009986">
    <property type="term" value="C:cell surface"/>
    <property type="evidence" value="ECO:0007669"/>
    <property type="project" value="TreeGrafter"/>
</dbReference>
<dbReference type="EC" id="3.2.1.39" evidence="3"/>
<evidence type="ECO:0000256" key="9">
    <source>
        <dbReference type="SAM" id="MobiDB-lite"/>
    </source>
</evidence>
<evidence type="ECO:0000256" key="3">
    <source>
        <dbReference type="ARBA" id="ARBA00012780"/>
    </source>
</evidence>
<gene>
    <name evidence="13" type="ORF">UCRPA7_4703</name>
</gene>
<keyword evidence="4 13" id="KW-0378">Hydrolase</keyword>
<dbReference type="Gene3D" id="1.20.5.420">
    <property type="entry name" value="Immunoglobulin FC, subunit C"/>
    <property type="match status" value="1"/>
</dbReference>
<dbReference type="GO" id="GO:0052861">
    <property type="term" value="F:endo-1,3(4)-beta-glucanase activity"/>
    <property type="evidence" value="ECO:0007669"/>
    <property type="project" value="InterPro"/>
</dbReference>
<evidence type="ECO:0000256" key="2">
    <source>
        <dbReference type="ARBA" id="ARBA00010730"/>
    </source>
</evidence>
<dbReference type="InterPro" id="IPR040451">
    <property type="entry name" value="GH81_N"/>
</dbReference>
<dbReference type="eggNOG" id="KOG2254">
    <property type="taxonomic scope" value="Eukaryota"/>
</dbReference>
<keyword evidence="5" id="KW-0119">Carbohydrate metabolism</keyword>
<dbReference type="GO" id="GO:0071555">
    <property type="term" value="P:cell wall organization"/>
    <property type="evidence" value="ECO:0007669"/>
    <property type="project" value="UniProtKB-KW"/>
</dbReference>
<dbReference type="KEGG" id="tmn:UCRPA7_4703"/>
<evidence type="ECO:0000256" key="8">
    <source>
        <dbReference type="ARBA" id="ARBA00023326"/>
    </source>
</evidence>